<keyword evidence="1" id="KW-1133">Transmembrane helix</keyword>
<keyword evidence="1" id="KW-0472">Membrane</keyword>
<keyword evidence="1" id="KW-0812">Transmembrane</keyword>
<reference evidence="2 3" key="1">
    <citation type="journal article" date="2014" name="PLoS Genet.">
        <title>Comparative Genomic Analysis of N2-Fixing and Non-N2-Fixing Paenibacillus spp.: Organization, Evolution and Expression of the Nitrogen Fixation Genes.</title>
        <authorList>
            <person name="Xie J.B."/>
            <person name="Du Z."/>
            <person name="Bai L."/>
            <person name="Tian C."/>
            <person name="Zhang Y."/>
            <person name="Xie J.Y."/>
            <person name="Wang T."/>
            <person name="Liu X."/>
            <person name="Chen X."/>
            <person name="Cheng Q."/>
            <person name="Chen S."/>
            <person name="Li J."/>
        </authorList>
    </citation>
    <scope>NUCLEOTIDE SEQUENCE [LARGE SCALE GENOMIC DNA]</scope>
    <source>
        <strain evidence="2 3">T27</strain>
    </source>
</reference>
<dbReference type="EMBL" id="CP004078">
    <property type="protein sequence ID" value="AHV98997.1"/>
    <property type="molecule type" value="Genomic_DNA"/>
</dbReference>
<dbReference type="AlphaFoldDB" id="X4ZP86"/>
<protein>
    <submittedName>
        <fullName evidence="2">Uncharacterized protein</fullName>
    </submittedName>
</protein>
<gene>
    <name evidence="2" type="ORF">PSAB_20530</name>
</gene>
<dbReference type="HOGENOM" id="CLU_2863654_0_0_9"/>
<dbReference type="KEGG" id="psab:PSAB_20530"/>
<sequence>MYYVWVALCIVHAALAAAGLYADLRFRLRYKERVDYFNLAFICVLPALYWALVYVFSRYKGGWI</sequence>
<evidence type="ECO:0000313" key="2">
    <source>
        <dbReference type="EMBL" id="AHV98997.1"/>
    </source>
</evidence>
<feature type="transmembrane region" description="Helical" evidence="1">
    <location>
        <begin position="36"/>
        <end position="56"/>
    </location>
</feature>
<name>X4ZP86_9BACL</name>
<evidence type="ECO:0000313" key="3">
    <source>
        <dbReference type="Proteomes" id="UP000019772"/>
    </source>
</evidence>
<evidence type="ECO:0000256" key="1">
    <source>
        <dbReference type="SAM" id="Phobius"/>
    </source>
</evidence>
<dbReference type="Proteomes" id="UP000019772">
    <property type="component" value="Chromosome"/>
</dbReference>
<organism evidence="2 3">
    <name type="scientific">Paenibacillus sabinae T27</name>
    <dbReference type="NCBI Taxonomy" id="1268072"/>
    <lineage>
        <taxon>Bacteria</taxon>
        <taxon>Bacillati</taxon>
        <taxon>Bacillota</taxon>
        <taxon>Bacilli</taxon>
        <taxon>Bacillales</taxon>
        <taxon>Paenibacillaceae</taxon>
        <taxon>Paenibacillus</taxon>
    </lineage>
</organism>
<accession>X4ZP86</accession>
<keyword evidence="3" id="KW-1185">Reference proteome</keyword>
<proteinExistence type="predicted"/>